<protein>
    <submittedName>
        <fullName evidence="3">HOOK_N domain-containing protein</fullName>
    </submittedName>
</protein>
<dbReference type="Gene3D" id="1.10.418.10">
    <property type="entry name" value="Calponin-like domain"/>
    <property type="match status" value="1"/>
</dbReference>
<dbReference type="GO" id="GO:0030705">
    <property type="term" value="P:cytoskeleton-dependent intracellular transport"/>
    <property type="evidence" value="ECO:0007669"/>
    <property type="project" value="TreeGrafter"/>
</dbReference>
<reference evidence="2" key="2">
    <citation type="submission" date="2014-05" db="EMBL/GenBank/DDBJ databases">
        <title>The genome and life-stage specific transcriptomes of Globodera pallida elucidate key aspects of plant parasitism by a cyst nematode.</title>
        <authorList>
            <person name="Cotton J.A."/>
            <person name="Lilley C.J."/>
            <person name="Jones L.M."/>
            <person name="Kikuchi T."/>
            <person name="Reid A.J."/>
            <person name="Thorpe P."/>
            <person name="Tsai I.J."/>
            <person name="Beasley H."/>
            <person name="Blok V."/>
            <person name="Cock P.J.A."/>
            <person name="Van den Akker S.E."/>
            <person name="Holroyd N."/>
            <person name="Hunt M."/>
            <person name="Mantelin S."/>
            <person name="Naghra H."/>
            <person name="Pain A."/>
            <person name="Palomares-Rius J.E."/>
            <person name="Zarowiecki M."/>
            <person name="Berriman M."/>
            <person name="Jones J.T."/>
            <person name="Urwin P.E."/>
        </authorList>
    </citation>
    <scope>NUCLEOTIDE SEQUENCE [LARGE SCALE GENOMIC DNA]</scope>
    <source>
        <strain evidence="2">Lindley</strain>
    </source>
</reference>
<evidence type="ECO:0000256" key="1">
    <source>
        <dbReference type="SAM" id="Coils"/>
    </source>
</evidence>
<dbReference type="PANTHER" id="PTHR18947">
    <property type="entry name" value="HOOK PROTEINS"/>
    <property type="match status" value="1"/>
</dbReference>
<feature type="coiled-coil region" evidence="1">
    <location>
        <begin position="608"/>
        <end position="705"/>
    </location>
</feature>
<keyword evidence="1" id="KW-0175">Coiled coil</keyword>
<dbReference type="WBParaSite" id="GPLIN_001298500">
    <property type="protein sequence ID" value="GPLIN_001298500"/>
    <property type="gene ID" value="GPLIN_001298500"/>
</dbReference>
<dbReference type="InterPro" id="IPR036872">
    <property type="entry name" value="CH_dom_sf"/>
</dbReference>
<dbReference type="Proteomes" id="UP000050741">
    <property type="component" value="Unassembled WGS sequence"/>
</dbReference>
<keyword evidence="2" id="KW-1185">Reference proteome</keyword>
<dbReference type="SUPFAM" id="SSF116907">
    <property type="entry name" value="Hook domain"/>
    <property type="match status" value="1"/>
</dbReference>
<reference evidence="3" key="3">
    <citation type="submission" date="2016-06" db="UniProtKB">
        <authorList>
            <consortium name="WormBaseParasite"/>
        </authorList>
    </citation>
    <scope>IDENTIFICATION</scope>
</reference>
<sequence length="844" mass="97401">MDEEQFWSCALGEWVRDCVCGTSASDPWPILEPNQWPFVSSLQFRYSELCDGVALNLVLCYITNNDTMGMVLLQHHHQQPQHPIKNAVERSESLSSGVSSGSVTATRLQQASQAVRLRQFQHLLNGLRQFYRRNSVLVVSLPDVMSIVKFPVPEVSGHEMHKLLGLLLGAAVQSPQREHFIERIKRMRPEVQSELAEEIQRETCRVMEEQLEQCQRKLSAHLEVETKLIESQANNKSLQLDLTKTTSSHVEDLLIENGRLERELKANVQRHAELERAMQHCNVADEAHAASSPRGDTLHDASLLAQLDAYNHKLKARLSSGESVPNPAEMFELKAELNAHEKLAEEKITECQHLRANLELGRKEVREAEEREHELRAEIDKMERQLADQRRTTVSIQTHQLVVERLESTERKSQELEQRVAAQLAALQSEKCEAEVQLQRLCVQQRDNRAELDALRERAACDADQWDRQRKVLETERNALRTRLDAAEEASVREMHAAQCTTEHAARYAADSERQLREQEERVRKLETELAQQRQQTDAECKKAQRFREDLNIEQNRLSDLLARLRSVCLMALRTDVDEADKSCLESNCLQDDLQLIAIIDDLLMKALSDARREADALRVQQQKQIRELDDLKRDIQSLRKTGHELNASDDQLLVENRNIKEQVILLQEGLQRAQNEESTRTAELQAAKREIDELQQKAFAHSRTAAELVNAQLSIRNRQLQEDQLRGEQSNLRVQLEAALKCSTDTQKRLDSLELIHSALASDHDRLQNLHQMLSSDYDRIKREKEVLRQKMKGEKMTIEQILRAEFTRERNQLEQALEEERVERQREMRRVAELEADIPSRL</sequence>
<feature type="coiled-coil region" evidence="1">
    <location>
        <begin position="463"/>
        <end position="564"/>
    </location>
</feature>
<feature type="coiled-coil region" evidence="1">
    <location>
        <begin position="330"/>
        <end position="433"/>
    </location>
</feature>
<proteinExistence type="predicted"/>
<reference evidence="2" key="1">
    <citation type="submission" date="2013-12" db="EMBL/GenBank/DDBJ databases">
        <authorList>
            <person name="Aslett M."/>
        </authorList>
    </citation>
    <scope>NUCLEOTIDE SEQUENCE [LARGE SCALE GENOMIC DNA]</scope>
    <source>
        <strain evidence="2">Lindley</strain>
    </source>
</reference>
<evidence type="ECO:0000313" key="3">
    <source>
        <dbReference type="WBParaSite" id="GPLIN_001298500"/>
    </source>
</evidence>
<dbReference type="PANTHER" id="PTHR18947:SF28">
    <property type="entry name" value="GIRDIN, ISOFORM A"/>
    <property type="match status" value="1"/>
</dbReference>
<name>A0A183CJC9_GLOPA</name>
<evidence type="ECO:0000313" key="2">
    <source>
        <dbReference type="Proteomes" id="UP000050741"/>
    </source>
</evidence>
<dbReference type="GO" id="GO:0005813">
    <property type="term" value="C:centrosome"/>
    <property type="evidence" value="ECO:0007669"/>
    <property type="project" value="TreeGrafter"/>
</dbReference>
<dbReference type="GO" id="GO:0031122">
    <property type="term" value="P:cytoplasmic microtubule organization"/>
    <property type="evidence" value="ECO:0007669"/>
    <property type="project" value="TreeGrafter"/>
</dbReference>
<dbReference type="GO" id="GO:0051959">
    <property type="term" value="F:dynein light intermediate chain binding"/>
    <property type="evidence" value="ECO:0007669"/>
    <property type="project" value="TreeGrafter"/>
</dbReference>
<accession>A0A183CJC9</accession>
<feature type="coiled-coil region" evidence="1">
    <location>
        <begin position="765"/>
        <end position="839"/>
    </location>
</feature>
<organism evidence="2 3">
    <name type="scientific">Globodera pallida</name>
    <name type="common">Potato cyst nematode worm</name>
    <name type="synonym">Heterodera pallida</name>
    <dbReference type="NCBI Taxonomy" id="36090"/>
    <lineage>
        <taxon>Eukaryota</taxon>
        <taxon>Metazoa</taxon>
        <taxon>Ecdysozoa</taxon>
        <taxon>Nematoda</taxon>
        <taxon>Chromadorea</taxon>
        <taxon>Rhabditida</taxon>
        <taxon>Tylenchina</taxon>
        <taxon>Tylenchomorpha</taxon>
        <taxon>Tylenchoidea</taxon>
        <taxon>Heteroderidae</taxon>
        <taxon>Heteroderinae</taxon>
        <taxon>Globodera</taxon>
    </lineage>
</organism>
<dbReference type="AlphaFoldDB" id="A0A183CJC9"/>
<feature type="coiled-coil region" evidence="1">
    <location>
        <begin position="250"/>
        <end position="277"/>
    </location>
</feature>
<dbReference type="GO" id="GO:0005737">
    <property type="term" value="C:cytoplasm"/>
    <property type="evidence" value="ECO:0007669"/>
    <property type="project" value="TreeGrafter"/>
</dbReference>
<dbReference type="GO" id="GO:0008017">
    <property type="term" value="F:microtubule binding"/>
    <property type="evidence" value="ECO:0007669"/>
    <property type="project" value="TreeGrafter"/>
</dbReference>